<dbReference type="Proteomes" id="UP000593565">
    <property type="component" value="Unassembled WGS sequence"/>
</dbReference>
<comment type="caution">
    <text evidence="1">The sequence shown here is derived from an EMBL/GenBank/DDBJ whole genome shotgun (WGS) entry which is preliminary data.</text>
</comment>
<name>A0A7J6BIT5_AMEME</name>
<proteinExistence type="predicted"/>
<dbReference type="AlphaFoldDB" id="A0A7J6BIT5"/>
<evidence type="ECO:0000313" key="2">
    <source>
        <dbReference type="Proteomes" id="UP000593565"/>
    </source>
</evidence>
<protein>
    <submittedName>
        <fullName evidence="1">Uncharacterized protein</fullName>
    </submittedName>
</protein>
<reference evidence="1 2" key="1">
    <citation type="submission" date="2020-02" db="EMBL/GenBank/DDBJ databases">
        <title>A chromosome-scale genome assembly of the black bullhead catfish (Ameiurus melas).</title>
        <authorList>
            <person name="Wen M."/>
            <person name="Zham M."/>
            <person name="Cabau C."/>
            <person name="Klopp C."/>
            <person name="Donnadieu C."/>
            <person name="Roques C."/>
            <person name="Bouchez O."/>
            <person name="Lampietro C."/>
            <person name="Jouanno E."/>
            <person name="Herpin A."/>
            <person name="Louis A."/>
            <person name="Berthelot C."/>
            <person name="Parey E."/>
            <person name="Roest-Crollius H."/>
            <person name="Braasch I."/>
            <person name="Postlethwait J."/>
            <person name="Robinson-Rechavi M."/>
            <person name="Echchiki A."/>
            <person name="Begum T."/>
            <person name="Montfort J."/>
            <person name="Schartl M."/>
            <person name="Bobe J."/>
            <person name="Guiguen Y."/>
        </authorList>
    </citation>
    <scope>NUCLEOTIDE SEQUENCE [LARGE SCALE GENOMIC DNA]</scope>
    <source>
        <strain evidence="1">M_S1</strain>
        <tissue evidence="1">Blood</tissue>
    </source>
</reference>
<keyword evidence="2" id="KW-1185">Reference proteome</keyword>
<gene>
    <name evidence="1" type="ORF">AMELA_G00009740</name>
</gene>
<sequence length="86" mass="9962">MSIIFNIYVICMKTHRDIGLRCYNFSTCRDMHHTTQQDGETEEQIEAGDDVQYAAVNFSKEKTKTKTTETENKEILYSSVANFNVE</sequence>
<evidence type="ECO:0000313" key="1">
    <source>
        <dbReference type="EMBL" id="KAF4094139.1"/>
    </source>
</evidence>
<organism evidence="1 2">
    <name type="scientific">Ameiurus melas</name>
    <name type="common">Black bullhead</name>
    <name type="synonym">Silurus melas</name>
    <dbReference type="NCBI Taxonomy" id="219545"/>
    <lineage>
        <taxon>Eukaryota</taxon>
        <taxon>Metazoa</taxon>
        <taxon>Chordata</taxon>
        <taxon>Craniata</taxon>
        <taxon>Vertebrata</taxon>
        <taxon>Euteleostomi</taxon>
        <taxon>Actinopterygii</taxon>
        <taxon>Neopterygii</taxon>
        <taxon>Teleostei</taxon>
        <taxon>Ostariophysi</taxon>
        <taxon>Siluriformes</taxon>
        <taxon>Ictaluridae</taxon>
        <taxon>Ameiurus</taxon>
    </lineage>
</organism>
<accession>A0A7J6BIT5</accession>
<dbReference type="EMBL" id="JAAGNN010000001">
    <property type="protein sequence ID" value="KAF4094139.1"/>
    <property type="molecule type" value="Genomic_DNA"/>
</dbReference>